<dbReference type="EMBL" id="FNQN01000002">
    <property type="protein sequence ID" value="SDZ92228.1"/>
    <property type="molecule type" value="Genomic_DNA"/>
</dbReference>
<keyword evidence="7 10" id="KW-0822">Tryptophan biosynthesis</keyword>
<evidence type="ECO:0000256" key="1">
    <source>
        <dbReference type="ARBA" id="ARBA00001164"/>
    </source>
</evidence>
<dbReference type="UniPathway" id="UPA00035">
    <property type="reaction ID" value="UER00042"/>
</dbReference>
<evidence type="ECO:0000313" key="13">
    <source>
        <dbReference type="Proteomes" id="UP000199409"/>
    </source>
</evidence>
<name>A0A1H3X128_9BACT</name>
<dbReference type="EC" id="5.3.1.24" evidence="4 10"/>
<evidence type="ECO:0000256" key="3">
    <source>
        <dbReference type="ARBA" id="ARBA00007571"/>
    </source>
</evidence>
<evidence type="ECO:0000256" key="2">
    <source>
        <dbReference type="ARBA" id="ARBA00004664"/>
    </source>
</evidence>
<keyword evidence="6 10" id="KW-0028">Amino-acid biosynthesis</keyword>
<comment type="catalytic activity">
    <reaction evidence="1 10">
        <text>N-(5-phospho-beta-D-ribosyl)anthranilate = 1-(2-carboxyphenylamino)-1-deoxy-D-ribulose 5-phosphate</text>
        <dbReference type="Rhea" id="RHEA:21540"/>
        <dbReference type="ChEBI" id="CHEBI:18277"/>
        <dbReference type="ChEBI" id="CHEBI:58613"/>
        <dbReference type="EC" id="5.3.1.24"/>
    </reaction>
</comment>
<dbReference type="CDD" id="cd00405">
    <property type="entry name" value="PRAI"/>
    <property type="match status" value="1"/>
</dbReference>
<sequence length="205" mass="21662">MAITRVKICGITNLEDALSAVAAGADALGFVFYPNSPRYISPEKAKDITSALPPFVTTVGLFVNASSATILQVMQTAGLGVVQLHGDETAEACVLAPYPVIKAVRVRGADSLAGVEKFKVSALLLDAWSEKHYGGSGESFDWQLAKQLTGGSPLILAGGLTPANVAEAIRVVHPYAVDVSSGVEKRPGYKDPDKVHKFIQQVREV</sequence>
<feature type="domain" description="N-(5'phosphoribosyl) anthranilate isomerase (PRAI)" evidence="11">
    <location>
        <begin position="6"/>
        <end position="201"/>
    </location>
</feature>
<dbReference type="PANTHER" id="PTHR42894:SF1">
    <property type="entry name" value="N-(5'-PHOSPHORIBOSYL)ANTHRANILATE ISOMERASE"/>
    <property type="match status" value="1"/>
</dbReference>
<dbReference type="NCBIfam" id="NF002298">
    <property type="entry name" value="PRK01222.1-4"/>
    <property type="match status" value="1"/>
</dbReference>
<evidence type="ECO:0000256" key="6">
    <source>
        <dbReference type="ARBA" id="ARBA00022605"/>
    </source>
</evidence>
<dbReference type="Gene3D" id="3.20.20.70">
    <property type="entry name" value="Aldolase class I"/>
    <property type="match status" value="1"/>
</dbReference>
<evidence type="ECO:0000256" key="9">
    <source>
        <dbReference type="ARBA" id="ARBA00023235"/>
    </source>
</evidence>
<reference evidence="12 13" key="1">
    <citation type="submission" date="2016-10" db="EMBL/GenBank/DDBJ databases">
        <authorList>
            <person name="de Groot N.N."/>
        </authorList>
    </citation>
    <scope>NUCLEOTIDE SEQUENCE [LARGE SCALE GENOMIC DNA]</scope>
    <source>
        <strain evidence="12 13">DSM 7343</strain>
    </source>
</reference>
<organism evidence="12 13">
    <name type="scientific">Desulfuromusa kysingii</name>
    <dbReference type="NCBI Taxonomy" id="37625"/>
    <lineage>
        <taxon>Bacteria</taxon>
        <taxon>Pseudomonadati</taxon>
        <taxon>Thermodesulfobacteriota</taxon>
        <taxon>Desulfuromonadia</taxon>
        <taxon>Desulfuromonadales</taxon>
        <taxon>Geopsychrobacteraceae</taxon>
        <taxon>Desulfuromusa</taxon>
    </lineage>
</organism>
<dbReference type="GO" id="GO:0004640">
    <property type="term" value="F:phosphoribosylanthranilate isomerase activity"/>
    <property type="evidence" value="ECO:0007669"/>
    <property type="project" value="UniProtKB-UniRule"/>
</dbReference>
<dbReference type="InterPro" id="IPR013785">
    <property type="entry name" value="Aldolase_TIM"/>
</dbReference>
<protein>
    <recommendedName>
        <fullName evidence="5 10">N-(5'-phosphoribosyl)anthranilate isomerase</fullName>
        <shortName evidence="10">PRAI</shortName>
        <ecNumber evidence="4 10">5.3.1.24</ecNumber>
    </recommendedName>
</protein>
<comment type="pathway">
    <text evidence="2 10">Amino-acid biosynthesis; L-tryptophan biosynthesis; L-tryptophan from chorismate: step 3/5.</text>
</comment>
<dbReference type="HAMAP" id="MF_00135">
    <property type="entry name" value="PRAI"/>
    <property type="match status" value="1"/>
</dbReference>
<dbReference type="InterPro" id="IPR011060">
    <property type="entry name" value="RibuloseP-bd_barrel"/>
</dbReference>
<dbReference type="FunFam" id="3.20.20.70:FF:000075">
    <property type="entry name" value="Tryptophan biosynthesis protein TRP1"/>
    <property type="match status" value="1"/>
</dbReference>
<evidence type="ECO:0000256" key="4">
    <source>
        <dbReference type="ARBA" id="ARBA00012572"/>
    </source>
</evidence>
<keyword evidence="9 10" id="KW-0413">Isomerase</keyword>
<dbReference type="InterPro" id="IPR044643">
    <property type="entry name" value="TrpF_fam"/>
</dbReference>
<dbReference type="Pfam" id="PF00697">
    <property type="entry name" value="PRAI"/>
    <property type="match status" value="1"/>
</dbReference>
<evidence type="ECO:0000313" key="12">
    <source>
        <dbReference type="EMBL" id="SDZ92228.1"/>
    </source>
</evidence>
<keyword evidence="8 10" id="KW-0057">Aromatic amino acid biosynthesis</keyword>
<comment type="similarity">
    <text evidence="3 10">Belongs to the TrpF family.</text>
</comment>
<dbReference type="PANTHER" id="PTHR42894">
    <property type="entry name" value="N-(5'-PHOSPHORIBOSYL)ANTHRANILATE ISOMERASE"/>
    <property type="match status" value="1"/>
</dbReference>
<dbReference type="AlphaFoldDB" id="A0A1H3X128"/>
<evidence type="ECO:0000256" key="10">
    <source>
        <dbReference type="HAMAP-Rule" id="MF_00135"/>
    </source>
</evidence>
<gene>
    <name evidence="10" type="primary">trpF</name>
    <name evidence="12" type="ORF">SAMN05660420_00741</name>
</gene>
<evidence type="ECO:0000256" key="7">
    <source>
        <dbReference type="ARBA" id="ARBA00022822"/>
    </source>
</evidence>
<proteinExistence type="inferred from homology"/>
<evidence type="ECO:0000259" key="11">
    <source>
        <dbReference type="Pfam" id="PF00697"/>
    </source>
</evidence>
<dbReference type="SUPFAM" id="SSF51366">
    <property type="entry name" value="Ribulose-phoshate binding barrel"/>
    <property type="match status" value="1"/>
</dbReference>
<dbReference type="STRING" id="37625.SAMN05660420_00741"/>
<dbReference type="GO" id="GO:0000162">
    <property type="term" value="P:L-tryptophan biosynthetic process"/>
    <property type="evidence" value="ECO:0007669"/>
    <property type="project" value="UniProtKB-UniRule"/>
</dbReference>
<accession>A0A1H3X128</accession>
<keyword evidence="13" id="KW-1185">Reference proteome</keyword>
<dbReference type="Proteomes" id="UP000199409">
    <property type="component" value="Unassembled WGS sequence"/>
</dbReference>
<evidence type="ECO:0000256" key="8">
    <source>
        <dbReference type="ARBA" id="ARBA00023141"/>
    </source>
</evidence>
<dbReference type="InterPro" id="IPR001240">
    <property type="entry name" value="PRAI_dom"/>
</dbReference>
<evidence type="ECO:0000256" key="5">
    <source>
        <dbReference type="ARBA" id="ARBA00022272"/>
    </source>
</evidence>